<feature type="compositionally biased region" description="Polar residues" evidence="2">
    <location>
        <begin position="86"/>
        <end position="96"/>
    </location>
</feature>
<feature type="domain" description="PID" evidence="3">
    <location>
        <begin position="359"/>
        <end position="489"/>
    </location>
</feature>
<accession>A0ABM1SFY9</accession>
<gene>
    <name evidence="5 6" type="primary">LOC106460179</name>
</gene>
<dbReference type="Proteomes" id="UP000694941">
    <property type="component" value="Unplaced"/>
</dbReference>
<feature type="compositionally biased region" description="Polar residues" evidence="2">
    <location>
        <begin position="68"/>
        <end position="77"/>
    </location>
</feature>
<dbReference type="CDD" id="cd01271">
    <property type="entry name" value="PTB2_Fe65"/>
    <property type="match status" value="1"/>
</dbReference>
<reference evidence="5 6" key="1">
    <citation type="submission" date="2025-05" db="UniProtKB">
        <authorList>
            <consortium name="RefSeq"/>
        </authorList>
    </citation>
    <scope>IDENTIFICATION</scope>
    <source>
        <tissue evidence="5 6">Muscle</tissue>
    </source>
</reference>
<evidence type="ECO:0000256" key="1">
    <source>
        <dbReference type="ARBA" id="ARBA00022737"/>
    </source>
</evidence>
<keyword evidence="4" id="KW-1185">Reference proteome</keyword>
<proteinExistence type="predicted"/>
<dbReference type="Gene3D" id="2.20.70.10">
    <property type="match status" value="1"/>
</dbReference>
<organism evidence="4 5">
    <name type="scientific">Limulus polyphemus</name>
    <name type="common">Atlantic horseshoe crab</name>
    <dbReference type="NCBI Taxonomy" id="6850"/>
    <lineage>
        <taxon>Eukaryota</taxon>
        <taxon>Metazoa</taxon>
        <taxon>Ecdysozoa</taxon>
        <taxon>Arthropoda</taxon>
        <taxon>Chelicerata</taxon>
        <taxon>Merostomata</taxon>
        <taxon>Xiphosura</taxon>
        <taxon>Limulidae</taxon>
        <taxon>Limulus</taxon>
    </lineage>
</organism>
<dbReference type="PROSITE" id="PS01179">
    <property type="entry name" value="PID"/>
    <property type="match status" value="1"/>
</dbReference>
<sequence>MENILVVNNGVLSFANPNFHLDPADINSNPQPTLEPSDSDDRMYDKLDAGHARGRSQEESQNEESLDYNLNSTSGRTETVMANPDLESNASSTACKKTSESVNNRSNERNSNENVTIKKTNGLLEYYLSLEAAVRQQQEANQKEAEEELKKRNGNNNEFMKAENSARNVATQKLLAASQSHKEANRDVPLTEGVVSKDSCATEVKRRSHPSPDKPSAEKQDSPSDGSLDAEESNTYVAFKDDLLPPGWEKHEDKSTVLFPFPDESGPYYWHINSGSIQRQPPPPTVPPMINYSTKPKRSSLDLESVWNPLSSLTTPSPPSAKPFEEVNSSGLTRRQENQLKRRSYPQRSCSLTPDKKPIRFAVRSLGWVEIAEEDLTPEKSSKAVNKCIVDLSLGRNDILDVVGRWGDGKDLYMDLDDYCLRLINPQDLTVLNTQPIHTIRVWGVGRDNGRERDFAYVARDRASRKHMCHVFRCDIPARIIANTLRDLCKKIMLERSYQQNLANPIPQPISKPTANAHRQGIKTAAIRPTNLPVEQRRIRHINSRNAYNSQSFPTPMEEPRKILKVYYLGTTLVPKPTGMDVINGAINELLVSVPTEAYRYVNVIVSPSTISISKIGPDPRLLAECRVRYLSFLGIGQIVKHCAFIMHTADDQFIAHVFHCEPSSGALCKTIEAACKLRYQKCLDAHREALARKNGKVQERKVK</sequence>
<dbReference type="InterPro" id="IPR011993">
    <property type="entry name" value="PH-like_dom_sf"/>
</dbReference>
<protein>
    <submittedName>
        <fullName evidence="5 6">Protein Fe65 homolog isoform X1</fullName>
    </submittedName>
</protein>
<feature type="compositionally biased region" description="Polar residues" evidence="2">
    <location>
        <begin position="26"/>
        <end position="36"/>
    </location>
</feature>
<dbReference type="PANTHER" id="PTHR14058">
    <property type="entry name" value="AMYLOID BETA A4 PRECURSOR PROTEIN-BINDING FAMILY B"/>
    <property type="match status" value="1"/>
</dbReference>
<dbReference type="PANTHER" id="PTHR14058:SF8">
    <property type="entry name" value="PROTEIN FE65 HOMOLOG"/>
    <property type="match status" value="1"/>
</dbReference>
<dbReference type="GeneID" id="106460179"/>
<dbReference type="InterPro" id="IPR039576">
    <property type="entry name" value="APBB1/2/3"/>
</dbReference>
<feature type="region of interest" description="Disordered" evidence="2">
    <location>
        <begin position="177"/>
        <end position="230"/>
    </location>
</feature>
<evidence type="ECO:0000259" key="3">
    <source>
        <dbReference type="PROSITE" id="PS01179"/>
    </source>
</evidence>
<dbReference type="RefSeq" id="XP_022242544.1">
    <property type="nucleotide sequence ID" value="XM_022386836.1"/>
</dbReference>
<dbReference type="SMART" id="SM00462">
    <property type="entry name" value="PTB"/>
    <property type="match status" value="2"/>
</dbReference>
<feature type="region of interest" description="Disordered" evidence="2">
    <location>
        <begin position="309"/>
        <end position="349"/>
    </location>
</feature>
<feature type="compositionally biased region" description="Basic and acidic residues" evidence="2">
    <location>
        <begin position="141"/>
        <end position="151"/>
    </location>
</feature>
<evidence type="ECO:0000313" key="4">
    <source>
        <dbReference type="Proteomes" id="UP000694941"/>
    </source>
</evidence>
<evidence type="ECO:0000256" key="2">
    <source>
        <dbReference type="SAM" id="MobiDB-lite"/>
    </source>
</evidence>
<dbReference type="CDD" id="cd01272">
    <property type="entry name" value="PTB1_Fe65"/>
    <property type="match status" value="1"/>
</dbReference>
<dbReference type="SUPFAM" id="SSF51045">
    <property type="entry name" value="WW domain"/>
    <property type="match status" value="1"/>
</dbReference>
<feature type="region of interest" description="Disordered" evidence="2">
    <location>
        <begin position="21"/>
        <end position="115"/>
    </location>
</feature>
<dbReference type="RefSeq" id="XP_022242545.1">
    <property type="nucleotide sequence ID" value="XM_022386837.1"/>
</dbReference>
<keyword evidence="1" id="KW-0677">Repeat</keyword>
<dbReference type="SUPFAM" id="SSF50729">
    <property type="entry name" value="PH domain-like"/>
    <property type="match status" value="2"/>
</dbReference>
<dbReference type="Pfam" id="PF00640">
    <property type="entry name" value="PID"/>
    <property type="match status" value="2"/>
</dbReference>
<name>A0ABM1SFY9_LIMPO</name>
<evidence type="ECO:0000313" key="5">
    <source>
        <dbReference type="RefSeq" id="XP_022242544.1"/>
    </source>
</evidence>
<dbReference type="InterPro" id="IPR036020">
    <property type="entry name" value="WW_dom_sf"/>
</dbReference>
<feature type="region of interest" description="Disordered" evidence="2">
    <location>
        <begin position="138"/>
        <end position="158"/>
    </location>
</feature>
<feature type="compositionally biased region" description="Basic and acidic residues" evidence="2">
    <location>
        <begin position="39"/>
        <end position="58"/>
    </location>
</feature>
<dbReference type="InterPro" id="IPR006020">
    <property type="entry name" value="PTB/PI_dom"/>
</dbReference>
<feature type="compositionally biased region" description="Basic and acidic residues" evidence="2">
    <location>
        <begin position="210"/>
        <end position="222"/>
    </location>
</feature>
<dbReference type="Gene3D" id="2.30.29.30">
    <property type="entry name" value="Pleckstrin-homology domain (PH domain)/Phosphotyrosine-binding domain (PTB)"/>
    <property type="match status" value="2"/>
</dbReference>
<evidence type="ECO:0000313" key="6">
    <source>
        <dbReference type="RefSeq" id="XP_022242545.1"/>
    </source>
</evidence>